<gene>
    <name evidence="1" type="ORF">D5086_026425</name>
</gene>
<evidence type="ECO:0000313" key="2">
    <source>
        <dbReference type="Proteomes" id="UP000309997"/>
    </source>
</evidence>
<reference evidence="1 2" key="1">
    <citation type="journal article" date="2024" name="Plant Biotechnol. J.">
        <title>Genome and CRISPR/Cas9 system of a widespread forest tree (Populus alba) in the world.</title>
        <authorList>
            <person name="Liu Y.J."/>
            <person name="Jiang P.F."/>
            <person name="Han X.M."/>
            <person name="Li X.Y."/>
            <person name="Wang H.M."/>
            <person name="Wang Y.J."/>
            <person name="Wang X.X."/>
            <person name="Zeng Q.Y."/>
        </authorList>
    </citation>
    <scope>NUCLEOTIDE SEQUENCE [LARGE SCALE GENOMIC DNA]</scope>
    <source>
        <strain evidence="2">cv. PAL-ZL1</strain>
    </source>
</reference>
<proteinExistence type="predicted"/>
<dbReference type="Proteomes" id="UP000309997">
    <property type="component" value="Unassembled WGS sequence"/>
</dbReference>
<protein>
    <submittedName>
        <fullName evidence="1">Uncharacterized protein</fullName>
    </submittedName>
</protein>
<name>A0ACC4B2E1_POPAL</name>
<comment type="caution">
    <text evidence="1">The sequence shown here is derived from an EMBL/GenBank/DDBJ whole genome shotgun (WGS) entry which is preliminary data.</text>
</comment>
<organism evidence="1 2">
    <name type="scientific">Populus alba</name>
    <name type="common">White poplar</name>
    <dbReference type="NCBI Taxonomy" id="43335"/>
    <lineage>
        <taxon>Eukaryota</taxon>
        <taxon>Viridiplantae</taxon>
        <taxon>Streptophyta</taxon>
        <taxon>Embryophyta</taxon>
        <taxon>Tracheophyta</taxon>
        <taxon>Spermatophyta</taxon>
        <taxon>Magnoliopsida</taxon>
        <taxon>eudicotyledons</taxon>
        <taxon>Gunneridae</taxon>
        <taxon>Pentapetalae</taxon>
        <taxon>rosids</taxon>
        <taxon>fabids</taxon>
        <taxon>Malpighiales</taxon>
        <taxon>Salicaceae</taxon>
        <taxon>Saliceae</taxon>
        <taxon>Populus</taxon>
    </lineage>
</organism>
<evidence type="ECO:0000313" key="1">
    <source>
        <dbReference type="EMBL" id="KAL3572521.1"/>
    </source>
</evidence>
<sequence>MHTVVSIYRDEQDSSKKSVWQSPFTSVLPLFESNVAANLSAAAESNSQRILATLALLNTSMEIRLQRTAPPAAQKEVKERGKDIAEGSSENQQPATPSRYESQKRRDWNTFGQYLKNQRPPVPLSQCNSNHVLDFLRYLDQFGKTKVHLQGCMFYGQPEPPAPCTCPLRQAWGSLDALIGRLRAAYEENGGTPETNPFANASIRVYLREVRDYQAKARGIPHKKKKKQQISSKGNDESSSAMQFS</sequence>
<dbReference type="EMBL" id="RCHU02000014">
    <property type="protein sequence ID" value="KAL3572521.1"/>
    <property type="molecule type" value="Genomic_DNA"/>
</dbReference>
<accession>A0ACC4B2E1</accession>
<keyword evidence="2" id="KW-1185">Reference proteome</keyword>